<accession>A0A095ZA16</accession>
<dbReference type="AlphaFoldDB" id="A0A095ZA16"/>
<dbReference type="SUPFAM" id="SSF52540">
    <property type="entry name" value="P-loop containing nucleoside triphosphate hydrolases"/>
    <property type="match status" value="1"/>
</dbReference>
<dbReference type="Pfam" id="PF05872">
    <property type="entry name" value="HerA_C"/>
    <property type="match status" value="1"/>
</dbReference>
<dbReference type="GO" id="GO:0005524">
    <property type="term" value="F:ATP binding"/>
    <property type="evidence" value="ECO:0007669"/>
    <property type="project" value="UniProtKB-KW"/>
</dbReference>
<dbReference type="InterPro" id="IPR027417">
    <property type="entry name" value="P-loop_NTPase"/>
</dbReference>
<dbReference type="InterPro" id="IPR051162">
    <property type="entry name" value="T4SS_component"/>
</dbReference>
<evidence type="ECO:0000259" key="1">
    <source>
        <dbReference type="Pfam" id="PF05872"/>
    </source>
</evidence>
<sequence length="498" mass="54011">MLQPIALGRNSTTDAVLYPKLANRHGCITGATGTGKTVTLQLMAEAFSRIGTPVFLADVKGDLSGITQAASMSEGLQKRLDKLGLPAPQFGACPTVFWDVFGEKGHPVRATISDMGPLLLARVMNLNDTQTGILNICFKLADDEGLLLLDLKDLRSMLQFVSDNARSLRPTYGNISPASVGAIQRALLELEVQGADQFFGEPMLDIFDLMRCDAQGQGVVNILAAEKLMQSPRLYGVFLLWLLAELFDNLPEVGDLEQPKLVFFFDEAHLLFDNAPKALLERIELVVRLIRSKGVGVFFVTQNPLDIPEAVLGQLGNRVQHALRAYTPRDQRAVKTAADTMRPNPPLNIQQSISELGVGEALVSFLDPKGIPSPTERVWMFAPGSRIGLATEDEIARVRATSPFGNKYDQSFDRESAYEVLTRRAEEESQAAALAAQKAQAGGGVGGLIKDVLLGSSGPRGGRREGLVEQVAKTEARRITRNLIRGVLGSLLGGAKRR</sequence>
<dbReference type="GeneID" id="93428394"/>
<organism evidence="2 3">
    <name type="scientific">Oligella urethralis DNF00040</name>
    <dbReference type="NCBI Taxonomy" id="1401065"/>
    <lineage>
        <taxon>Bacteria</taxon>
        <taxon>Pseudomonadati</taxon>
        <taxon>Pseudomonadota</taxon>
        <taxon>Betaproteobacteria</taxon>
        <taxon>Burkholderiales</taxon>
        <taxon>Alcaligenaceae</taxon>
        <taxon>Oligella</taxon>
    </lineage>
</organism>
<comment type="caution">
    <text evidence="2">The sequence shown here is derived from an EMBL/GenBank/DDBJ whole genome shotgun (WGS) entry which is preliminary data.</text>
</comment>
<keyword evidence="3" id="KW-1185">Reference proteome</keyword>
<dbReference type="Gene3D" id="3.40.50.300">
    <property type="entry name" value="P-loop containing nucleotide triphosphate hydrolases"/>
    <property type="match status" value="2"/>
</dbReference>
<protein>
    <submittedName>
        <fullName evidence="2">ATP-binding protein</fullName>
    </submittedName>
</protein>
<dbReference type="RefSeq" id="WP_018025681.1">
    <property type="nucleotide sequence ID" value="NZ_JRNI01000016.1"/>
</dbReference>
<dbReference type="PANTHER" id="PTHR30121">
    <property type="entry name" value="UNCHARACTERIZED PROTEIN YJGR-RELATED"/>
    <property type="match status" value="1"/>
</dbReference>
<keyword evidence="2" id="KW-0547">Nucleotide-binding</keyword>
<evidence type="ECO:0000313" key="2">
    <source>
        <dbReference type="EMBL" id="KGF31186.1"/>
    </source>
</evidence>
<reference evidence="2 3" key="1">
    <citation type="submission" date="2014-07" db="EMBL/GenBank/DDBJ databases">
        <authorList>
            <person name="McCorrison J."/>
            <person name="Sanka R."/>
            <person name="Torralba M."/>
            <person name="Gillis M."/>
            <person name="Haft D.H."/>
            <person name="Methe B."/>
            <person name="Sutton G."/>
            <person name="Nelson K.E."/>
        </authorList>
    </citation>
    <scope>NUCLEOTIDE SEQUENCE [LARGE SCALE GENOMIC DNA]</scope>
    <source>
        <strain evidence="2 3">DNF00040</strain>
    </source>
</reference>
<evidence type="ECO:0000313" key="3">
    <source>
        <dbReference type="Proteomes" id="UP000029629"/>
    </source>
</evidence>
<dbReference type="Proteomes" id="UP000029629">
    <property type="component" value="Unassembled WGS sequence"/>
</dbReference>
<dbReference type="OrthoDB" id="9758751at2"/>
<dbReference type="PANTHER" id="PTHR30121:SF6">
    <property type="entry name" value="SLR6007 PROTEIN"/>
    <property type="match status" value="1"/>
</dbReference>
<feature type="domain" description="Helicase HerA-like C-terminal" evidence="1">
    <location>
        <begin position="12"/>
        <end position="497"/>
    </location>
</feature>
<dbReference type="InterPro" id="IPR033186">
    <property type="entry name" value="HerA_C"/>
</dbReference>
<proteinExistence type="predicted"/>
<keyword evidence="2" id="KW-0067">ATP-binding</keyword>
<dbReference type="eggNOG" id="COG0433">
    <property type="taxonomic scope" value="Bacteria"/>
</dbReference>
<dbReference type="EMBL" id="JRNI01000016">
    <property type="protein sequence ID" value="KGF31186.1"/>
    <property type="molecule type" value="Genomic_DNA"/>
</dbReference>
<gene>
    <name evidence="2" type="ORF">HMPREF2130_04355</name>
</gene>
<name>A0A095ZA16_9BURK</name>